<protein>
    <submittedName>
        <fullName evidence="1">Uncharacterized protein</fullName>
    </submittedName>
</protein>
<dbReference type="RefSeq" id="WP_159332686.1">
    <property type="nucleotide sequence ID" value="NZ_DAMAVR010000026.1"/>
</dbReference>
<reference evidence="1 2" key="1">
    <citation type="submission" date="2019-10" db="EMBL/GenBank/DDBJ databases">
        <authorList>
            <person name="Karimi E."/>
        </authorList>
    </citation>
    <scope>NUCLEOTIDE SEQUENCE [LARGE SCALE GENOMIC DNA]</scope>
    <source>
        <strain evidence="1 2">Sphingobacterium sp. 8BC</strain>
    </source>
</reference>
<dbReference type="EMBL" id="CABWMV010000012">
    <property type="protein sequence ID" value="VXC76449.1"/>
    <property type="molecule type" value="Genomic_DNA"/>
</dbReference>
<dbReference type="AlphaFoldDB" id="A0A654BAK1"/>
<proteinExistence type="predicted"/>
<dbReference type="Proteomes" id="UP000432350">
    <property type="component" value="Unassembled WGS sequence"/>
</dbReference>
<name>A0A654BAK1_SPHMU</name>
<sequence length="161" mass="18825">MTEYQSNKLEEFSKYILSILKKEIKNKSELKNKSKEISNLLSESSPKLDGRIFHKTLIFLGEDIDTFCNNYFRKHEGHILASLKKNENLFHDLINPYINSQNQISDSSKIIAKRFNRLFSGELNELYADEIYGLSKALACKPSQLFDYFYRDGERPTIRSN</sequence>
<evidence type="ECO:0000313" key="2">
    <source>
        <dbReference type="Proteomes" id="UP000432350"/>
    </source>
</evidence>
<evidence type="ECO:0000313" key="1">
    <source>
        <dbReference type="EMBL" id="VXC76449.1"/>
    </source>
</evidence>
<gene>
    <name evidence="1" type="ORF">SPHINGO8BC_20010</name>
</gene>
<accession>A0A654BAK1</accession>
<organism evidence="1 2">
    <name type="scientific">Sphingobacterium multivorum</name>
    <dbReference type="NCBI Taxonomy" id="28454"/>
    <lineage>
        <taxon>Bacteria</taxon>
        <taxon>Pseudomonadati</taxon>
        <taxon>Bacteroidota</taxon>
        <taxon>Sphingobacteriia</taxon>
        <taxon>Sphingobacteriales</taxon>
        <taxon>Sphingobacteriaceae</taxon>
        <taxon>Sphingobacterium</taxon>
    </lineage>
</organism>